<keyword evidence="1" id="KW-0472">Membrane</keyword>
<evidence type="ECO:0000256" key="1">
    <source>
        <dbReference type="SAM" id="Phobius"/>
    </source>
</evidence>
<gene>
    <name evidence="2" type="ORF">GMD78_05890</name>
</gene>
<dbReference type="AlphaFoldDB" id="A0A6N8FKW0"/>
<keyword evidence="1" id="KW-0812">Transmembrane</keyword>
<sequence>MSIGLVVVLSIVLMGGMAFLTYLLGRRVSSRLVKYIPAFASLLGLVFFIIKLNFIPYQVHAFEGIFDMVAIIILAITFSCSLIVAIIVEFIQYKRRI</sequence>
<feature type="transmembrane region" description="Helical" evidence="1">
    <location>
        <begin position="32"/>
        <end position="50"/>
    </location>
</feature>
<reference evidence="2 3" key="1">
    <citation type="submission" date="2019-11" db="EMBL/GenBank/DDBJ databases">
        <authorList>
            <person name="Li X."/>
        </authorList>
    </citation>
    <scope>NUCLEOTIDE SEQUENCE [LARGE SCALE GENOMIC DNA]</scope>
    <source>
        <strain evidence="2 3">L9</strain>
    </source>
</reference>
<feature type="transmembrane region" description="Helical" evidence="1">
    <location>
        <begin position="70"/>
        <end position="91"/>
    </location>
</feature>
<dbReference type="EMBL" id="WOCA01000003">
    <property type="protein sequence ID" value="MUK87928.1"/>
    <property type="molecule type" value="Genomic_DNA"/>
</dbReference>
<dbReference type="Proteomes" id="UP000469125">
    <property type="component" value="Unassembled WGS sequence"/>
</dbReference>
<proteinExistence type="predicted"/>
<dbReference type="RefSeq" id="WP_155667903.1">
    <property type="nucleotide sequence ID" value="NZ_WOCA01000003.1"/>
</dbReference>
<accession>A0A6N8FKW0</accession>
<comment type="caution">
    <text evidence="2">The sequence shown here is derived from an EMBL/GenBank/DDBJ whole genome shotgun (WGS) entry which is preliminary data.</text>
</comment>
<evidence type="ECO:0000313" key="2">
    <source>
        <dbReference type="EMBL" id="MUK87928.1"/>
    </source>
</evidence>
<organism evidence="2 3">
    <name type="scientific">Ornithinibacillus caprae</name>
    <dbReference type="NCBI Taxonomy" id="2678566"/>
    <lineage>
        <taxon>Bacteria</taxon>
        <taxon>Bacillati</taxon>
        <taxon>Bacillota</taxon>
        <taxon>Bacilli</taxon>
        <taxon>Bacillales</taxon>
        <taxon>Bacillaceae</taxon>
        <taxon>Ornithinibacillus</taxon>
    </lineage>
</organism>
<keyword evidence="3" id="KW-1185">Reference proteome</keyword>
<feature type="transmembrane region" description="Helical" evidence="1">
    <location>
        <begin position="6"/>
        <end position="25"/>
    </location>
</feature>
<protein>
    <submittedName>
        <fullName evidence="2">Uncharacterized protein</fullName>
    </submittedName>
</protein>
<evidence type="ECO:0000313" key="3">
    <source>
        <dbReference type="Proteomes" id="UP000469125"/>
    </source>
</evidence>
<keyword evidence="1" id="KW-1133">Transmembrane helix</keyword>
<name>A0A6N8FKW0_9BACI</name>